<sequence length="254" mass="28407">MNNDEFLGIGCRGDRPRKIREFMKTLCRGPSPRFYFCVICMSSLGTLCRGPSPCFDHRKVREFAGNLMSGSLSSFFFAGLLPVFYCHLIKALVGDSVLVLSFALSLDLRWKGGFDFFVEFTLSPLLFRFYMADVVEEPAEGHNLVDTITDPKLAWVGPEPRGIASVITPTTGGTHTEIEDVEPGQPENWDIYCRSAAHRVCSEFSEDGFAMYDFAFSDLGFRLPFSDLAAVVFGWLHLAPSQLHPNSLAFIRAF</sequence>
<keyword evidence="2" id="KW-1185">Reference proteome</keyword>
<protein>
    <submittedName>
        <fullName evidence="1">Uncharacterized protein</fullName>
    </submittedName>
</protein>
<feature type="non-terminal residue" evidence="1">
    <location>
        <position position="254"/>
    </location>
</feature>
<accession>A0A392MHQ8</accession>
<dbReference type="Proteomes" id="UP000265520">
    <property type="component" value="Unassembled WGS sequence"/>
</dbReference>
<evidence type="ECO:0000313" key="1">
    <source>
        <dbReference type="EMBL" id="MCH86723.1"/>
    </source>
</evidence>
<reference evidence="1 2" key="1">
    <citation type="journal article" date="2018" name="Front. Plant Sci.">
        <title>Red Clover (Trifolium pratense) and Zigzag Clover (T. medium) - A Picture of Genomic Similarities and Differences.</title>
        <authorList>
            <person name="Dluhosova J."/>
            <person name="Istvanek J."/>
            <person name="Nedelnik J."/>
            <person name="Repkova J."/>
        </authorList>
    </citation>
    <scope>NUCLEOTIDE SEQUENCE [LARGE SCALE GENOMIC DNA]</scope>
    <source>
        <strain evidence="2">cv. 10/8</strain>
        <tissue evidence="1">Leaf</tissue>
    </source>
</reference>
<organism evidence="1 2">
    <name type="scientific">Trifolium medium</name>
    <dbReference type="NCBI Taxonomy" id="97028"/>
    <lineage>
        <taxon>Eukaryota</taxon>
        <taxon>Viridiplantae</taxon>
        <taxon>Streptophyta</taxon>
        <taxon>Embryophyta</taxon>
        <taxon>Tracheophyta</taxon>
        <taxon>Spermatophyta</taxon>
        <taxon>Magnoliopsida</taxon>
        <taxon>eudicotyledons</taxon>
        <taxon>Gunneridae</taxon>
        <taxon>Pentapetalae</taxon>
        <taxon>rosids</taxon>
        <taxon>fabids</taxon>
        <taxon>Fabales</taxon>
        <taxon>Fabaceae</taxon>
        <taxon>Papilionoideae</taxon>
        <taxon>50 kb inversion clade</taxon>
        <taxon>NPAAA clade</taxon>
        <taxon>Hologalegina</taxon>
        <taxon>IRL clade</taxon>
        <taxon>Trifolieae</taxon>
        <taxon>Trifolium</taxon>
    </lineage>
</organism>
<evidence type="ECO:0000313" key="2">
    <source>
        <dbReference type="Proteomes" id="UP000265520"/>
    </source>
</evidence>
<dbReference type="AlphaFoldDB" id="A0A392MHQ8"/>
<proteinExistence type="predicted"/>
<gene>
    <name evidence="1" type="ORF">A2U01_0007583</name>
</gene>
<dbReference type="EMBL" id="LXQA010010840">
    <property type="protein sequence ID" value="MCH86723.1"/>
    <property type="molecule type" value="Genomic_DNA"/>
</dbReference>
<comment type="caution">
    <text evidence="1">The sequence shown here is derived from an EMBL/GenBank/DDBJ whole genome shotgun (WGS) entry which is preliminary data.</text>
</comment>
<name>A0A392MHQ8_9FABA</name>